<dbReference type="GO" id="GO:0001682">
    <property type="term" value="P:tRNA 5'-leader removal"/>
    <property type="evidence" value="ECO:0007669"/>
    <property type="project" value="InterPro"/>
</dbReference>
<dbReference type="Gene3D" id="3.30.70.3250">
    <property type="entry name" value="Ribonuclease P, Pop5 subunit"/>
    <property type="match status" value="1"/>
</dbReference>
<accession>A0AA38Q360</accession>
<name>A0AA38Q360_9AGAR</name>
<dbReference type="GO" id="GO:0005730">
    <property type="term" value="C:nucleolus"/>
    <property type="evidence" value="ECO:0007669"/>
    <property type="project" value="TreeGrafter"/>
</dbReference>
<organism evidence="3 4">
    <name type="scientific">Lentinula detonsa</name>
    <dbReference type="NCBI Taxonomy" id="2804962"/>
    <lineage>
        <taxon>Eukaryota</taxon>
        <taxon>Fungi</taxon>
        <taxon>Dikarya</taxon>
        <taxon>Basidiomycota</taxon>
        <taxon>Agaricomycotina</taxon>
        <taxon>Agaricomycetes</taxon>
        <taxon>Agaricomycetidae</taxon>
        <taxon>Agaricales</taxon>
        <taxon>Marasmiineae</taxon>
        <taxon>Omphalotaceae</taxon>
        <taxon>Lentinula</taxon>
    </lineage>
</organism>
<dbReference type="GO" id="GO:0030681">
    <property type="term" value="C:multimeric ribonuclease P complex"/>
    <property type="evidence" value="ECO:0007669"/>
    <property type="project" value="TreeGrafter"/>
</dbReference>
<dbReference type="PANTHER" id="PTHR15441:SF2">
    <property type="entry name" value="RIBONUCLEASE P_MRP PROTEIN SUBUNIT POP5"/>
    <property type="match status" value="1"/>
</dbReference>
<protein>
    <submittedName>
        <fullName evidence="3">Uncharacterized protein</fullName>
    </submittedName>
</protein>
<evidence type="ECO:0000313" key="3">
    <source>
        <dbReference type="EMBL" id="KAJ3986584.1"/>
    </source>
</evidence>
<dbReference type="SUPFAM" id="SSF160350">
    <property type="entry name" value="Rnp2-like"/>
    <property type="match status" value="1"/>
</dbReference>
<dbReference type="Proteomes" id="UP001163850">
    <property type="component" value="Unassembled WGS sequence"/>
</dbReference>
<evidence type="ECO:0000256" key="2">
    <source>
        <dbReference type="ARBA" id="ARBA00022694"/>
    </source>
</evidence>
<evidence type="ECO:0000256" key="1">
    <source>
        <dbReference type="ARBA" id="ARBA00010800"/>
    </source>
</evidence>
<comment type="caution">
    <text evidence="3">The sequence shown here is derived from an EMBL/GenBank/DDBJ whole genome shotgun (WGS) entry which is preliminary data.</text>
</comment>
<dbReference type="AlphaFoldDB" id="A0AA38Q360"/>
<dbReference type="InterPro" id="IPR038085">
    <property type="entry name" value="Rnp2-like_sf"/>
</dbReference>
<dbReference type="PANTHER" id="PTHR15441">
    <property type="entry name" value="RIBONUCLEASE P PROTEIN SUBUNIT P14"/>
    <property type="match status" value="1"/>
</dbReference>
<dbReference type="Pfam" id="PF01900">
    <property type="entry name" value="RNase_P_Rpp14"/>
    <property type="match status" value="1"/>
</dbReference>
<dbReference type="EMBL" id="MU801938">
    <property type="protein sequence ID" value="KAJ3986584.1"/>
    <property type="molecule type" value="Genomic_DNA"/>
</dbReference>
<comment type="similarity">
    <text evidence="1">Belongs to the eukaryotic/archaeal RNase P protein component 2 family.</text>
</comment>
<sequence length="184" mass="20483">MIIERTPGPSFPPRCSSNTHCSSQMVRFKNRWLLVEFLPIPSISQSGAVAQTIQLNLDGRQIHSVLKQSILSNYGDIGWGAVALSLSVKYFSPTTNICIIRVGREQHKIVWGALTLLDGLEDMRLIPHVVHVSGTIKHVQLAAIAHNRTVIARYRAMANAPVAYQDSYDAYLESSNRDIESLED</sequence>
<reference evidence="3" key="1">
    <citation type="submission" date="2022-08" db="EMBL/GenBank/DDBJ databases">
        <authorList>
            <consortium name="DOE Joint Genome Institute"/>
            <person name="Min B."/>
            <person name="Riley R."/>
            <person name="Sierra-Patev S."/>
            <person name="Naranjo-Ortiz M."/>
            <person name="Looney B."/>
            <person name="Konkel Z."/>
            <person name="Slot J.C."/>
            <person name="Sakamoto Y."/>
            <person name="Steenwyk J.L."/>
            <person name="Rokas A."/>
            <person name="Carro J."/>
            <person name="Camarero S."/>
            <person name="Ferreira P."/>
            <person name="Molpeceres G."/>
            <person name="Ruiz-Duenas F.J."/>
            <person name="Serrano A."/>
            <person name="Henrissat B."/>
            <person name="Drula E."/>
            <person name="Hughes K.W."/>
            <person name="Mata J.L."/>
            <person name="Ishikawa N.K."/>
            <person name="Vargas-Isla R."/>
            <person name="Ushijima S."/>
            <person name="Smith C.A."/>
            <person name="Ahrendt S."/>
            <person name="Andreopoulos W."/>
            <person name="He G."/>
            <person name="Labutti K."/>
            <person name="Lipzen A."/>
            <person name="Ng V."/>
            <person name="Sandor L."/>
            <person name="Barry K."/>
            <person name="Martinez A.T."/>
            <person name="Xiao Y."/>
            <person name="Gibbons J.G."/>
            <person name="Terashima K."/>
            <person name="Hibbett D.S."/>
            <person name="Grigoriev I.V."/>
        </authorList>
    </citation>
    <scope>NUCLEOTIDE SEQUENCE</scope>
    <source>
        <strain evidence="3">TFB7829</strain>
    </source>
</reference>
<dbReference type="GO" id="GO:0000172">
    <property type="term" value="C:ribonuclease MRP complex"/>
    <property type="evidence" value="ECO:0007669"/>
    <property type="project" value="TreeGrafter"/>
</dbReference>
<keyword evidence="2" id="KW-0819">tRNA processing</keyword>
<dbReference type="InterPro" id="IPR002759">
    <property type="entry name" value="Pop5/Rpp14/Rnp2-like"/>
</dbReference>
<evidence type="ECO:0000313" key="4">
    <source>
        <dbReference type="Proteomes" id="UP001163850"/>
    </source>
</evidence>
<gene>
    <name evidence="3" type="ORF">F5890DRAFT_1502897</name>
</gene>
<proteinExistence type="inferred from homology"/>
<dbReference type="GO" id="GO:0033204">
    <property type="term" value="F:ribonuclease P RNA binding"/>
    <property type="evidence" value="ECO:0007669"/>
    <property type="project" value="TreeGrafter"/>
</dbReference>